<dbReference type="PROSITE" id="PS50112">
    <property type="entry name" value="PAS"/>
    <property type="match status" value="1"/>
</dbReference>
<evidence type="ECO:0000256" key="1">
    <source>
        <dbReference type="ARBA" id="ARBA00022723"/>
    </source>
</evidence>
<dbReference type="InterPro" id="IPR035965">
    <property type="entry name" value="PAS-like_dom_sf"/>
</dbReference>
<keyword evidence="1" id="KW-0479">Metal-binding</keyword>
<dbReference type="InterPro" id="IPR000014">
    <property type="entry name" value="PAS"/>
</dbReference>
<dbReference type="SUPFAM" id="SSF55785">
    <property type="entry name" value="PYP-like sensor domain (PAS domain)"/>
    <property type="match status" value="1"/>
</dbReference>
<sequence>MSTTTGGAVAGPSNPSSAIGKSAQPAYDFTKRKRWADLLLTELVDNIVFVLSPTGKILYCGNAVTELLGWRDVELVDLNFIDLVDLGDQNRFRIAFNDSLLASAEFNILVRLRHSDMSQPFGSNAQPGGSVLFEMKCYPHITMEREAQTRCLFGMAVPYPSRNTTMLDTILDLKTENDRLQHMVAERRARLPEAARPSKTSGSLVYATSTLQSHRQGGYASSSGHRAGENTYLSSQLDDSYGNSKGKAMADLLYGSSSALLDEPPEDGSKKKKAKRNHNSEQYVCVTCGRTDSPEWRKGPAGPKTLCNACGLRWAKQMRRTDEPSDSVVEASG</sequence>
<evidence type="ECO:0000256" key="5">
    <source>
        <dbReference type="SAM" id="MobiDB-lite"/>
    </source>
</evidence>
<feature type="domain" description="GATA-type" evidence="7">
    <location>
        <begin position="279"/>
        <end position="312"/>
    </location>
</feature>
<dbReference type="Gene3D" id="3.30.450.20">
    <property type="entry name" value="PAS domain"/>
    <property type="match status" value="1"/>
</dbReference>
<feature type="region of interest" description="Disordered" evidence="5">
    <location>
        <begin position="1"/>
        <end position="22"/>
    </location>
</feature>
<dbReference type="SMART" id="SM00091">
    <property type="entry name" value="PAS"/>
    <property type="match status" value="1"/>
</dbReference>
<dbReference type="Gene3D" id="3.30.50.10">
    <property type="entry name" value="Erythroid Transcription Factor GATA-1, subunit A"/>
    <property type="match status" value="1"/>
</dbReference>
<dbReference type="EMBL" id="MU157865">
    <property type="protein sequence ID" value="KAF9527038.1"/>
    <property type="molecule type" value="Genomic_DNA"/>
</dbReference>
<dbReference type="SMART" id="SM00401">
    <property type="entry name" value="ZnF_GATA"/>
    <property type="match status" value="1"/>
</dbReference>
<comment type="caution">
    <text evidence="8">The sequence shown here is derived from an EMBL/GenBank/DDBJ whole genome shotgun (WGS) entry which is preliminary data.</text>
</comment>
<feature type="domain" description="PAS" evidence="6">
    <location>
        <begin position="40"/>
        <end position="103"/>
    </location>
</feature>
<dbReference type="GO" id="GO:0006355">
    <property type="term" value="P:regulation of DNA-templated transcription"/>
    <property type="evidence" value="ECO:0007669"/>
    <property type="project" value="InterPro"/>
</dbReference>
<dbReference type="PANTHER" id="PTHR45658:SF18">
    <property type="entry name" value="PROTEIN GAT2"/>
    <property type="match status" value="1"/>
</dbReference>
<evidence type="ECO:0000313" key="8">
    <source>
        <dbReference type="EMBL" id="KAF9527038.1"/>
    </source>
</evidence>
<evidence type="ECO:0000256" key="3">
    <source>
        <dbReference type="ARBA" id="ARBA00022833"/>
    </source>
</evidence>
<evidence type="ECO:0000313" key="9">
    <source>
        <dbReference type="Proteomes" id="UP000807306"/>
    </source>
</evidence>
<evidence type="ECO:0000256" key="2">
    <source>
        <dbReference type="ARBA" id="ARBA00022771"/>
    </source>
</evidence>
<keyword evidence="2 4" id="KW-0863">Zinc-finger</keyword>
<dbReference type="CDD" id="cd00130">
    <property type="entry name" value="PAS"/>
    <property type="match status" value="1"/>
</dbReference>
<evidence type="ECO:0000259" key="7">
    <source>
        <dbReference type="PROSITE" id="PS50114"/>
    </source>
</evidence>
<dbReference type="PROSITE" id="PS50114">
    <property type="entry name" value="GATA_ZN_FINGER_2"/>
    <property type="match status" value="1"/>
</dbReference>
<dbReference type="OrthoDB" id="2162994at2759"/>
<dbReference type="InterPro" id="IPR000679">
    <property type="entry name" value="Znf_GATA"/>
</dbReference>
<gene>
    <name evidence="8" type="ORF">CPB83DRAFT_857045</name>
</gene>
<dbReference type="GO" id="GO:0043565">
    <property type="term" value="F:sequence-specific DNA binding"/>
    <property type="evidence" value="ECO:0007669"/>
    <property type="project" value="InterPro"/>
</dbReference>
<name>A0A9P6EDQ4_9AGAR</name>
<dbReference type="Pfam" id="PF00320">
    <property type="entry name" value="GATA"/>
    <property type="match status" value="1"/>
</dbReference>
<dbReference type="SUPFAM" id="SSF57716">
    <property type="entry name" value="Glucocorticoid receptor-like (DNA-binding domain)"/>
    <property type="match status" value="1"/>
</dbReference>
<dbReference type="GO" id="GO:0008270">
    <property type="term" value="F:zinc ion binding"/>
    <property type="evidence" value="ECO:0007669"/>
    <property type="project" value="UniProtKB-KW"/>
</dbReference>
<reference evidence="8" key="1">
    <citation type="submission" date="2020-11" db="EMBL/GenBank/DDBJ databases">
        <authorList>
            <consortium name="DOE Joint Genome Institute"/>
            <person name="Ahrendt S."/>
            <person name="Riley R."/>
            <person name="Andreopoulos W."/>
            <person name="Labutti K."/>
            <person name="Pangilinan J."/>
            <person name="Ruiz-Duenas F.J."/>
            <person name="Barrasa J.M."/>
            <person name="Sanchez-Garcia M."/>
            <person name="Camarero S."/>
            <person name="Miyauchi S."/>
            <person name="Serrano A."/>
            <person name="Linde D."/>
            <person name="Babiker R."/>
            <person name="Drula E."/>
            <person name="Ayuso-Fernandez I."/>
            <person name="Pacheco R."/>
            <person name="Padilla G."/>
            <person name="Ferreira P."/>
            <person name="Barriuso J."/>
            <person name="Kellner H."/>
            <person name="Castanera R."/>
            <person name="Alfaro M."/>
            <person name="Ramirez L."/>
            <person name="Pisabarro A.G."/>
            <person name="Kuo A."/>
            <person name="Tritt A."/>
            <person name="Lipzen A."/>
            <person name="He G."/>
            <person name="Yan M."/>
            <person name="Ng V."/>
            <person name="Cullen D."/>
            <person name="Martin F."/>
            <person name="Rosso M.-N."/>
            <person name="Henrissat B."/>
            <person name="Hibbett D."/>
            <person name="Martinez A.T."/>
            <person name="Grigoriev I.V."/>
        </authorList>
    </citation>
    <scope>NUCLEOTIDE SEQUENCE</scope>
    <source>
        <strain evidence="8">CBS 506.95</strain>
    </source>
</reference>
<dbReference type="InterPro" id="IPR013088">
    <property type="entry name" value="Znf_NHR/GATA"/>
</dbReference>
<keyword evidence="9" id="KW-1185">Reference proteome</keyword>
<evidence type="ECO:0000256" key="4">
    <source>
        <dbReference type="PROSITE-ProRule" id="PRU00094"/>
    </source>
</evidence>
<dbReference type="PROSITE" id="PS00344">
    <property type="entry name" value="GATA_ZN_FINGER_1"/>
    <property type="match status" value="1"/>
</dbReference>
<dbReference type="AlphaFoldDB" id="A0A9P6EDQ4"/>
<proteinExistence type="predicted"/>
<dbReference type="Proteomes" id="UP000807306">
    <property type="component" value="Unassembled WGS sequence"/>
</dbReference>
<dbReference type="PANTHER" id="PTHR45658">
    <property type="entry name" value="GATA TRANSCRIPTION FACTOR"/>
    <property type="match status" value="1"/>
</dbReference>
<protein>
    <submittedName>
        <fullName evidence="8">Uncharacterized protein</fullName>
    </submittedName>
</protein>
<keyword evidence="3" id="KW-0862">Zinc</keyword>
<dbReference type="CDD" id="cd00202">
    <property type="entry name" value="ZnF_GATA"/>
    <property type="match status" value="1"/>
</dbReference>
<evidence type="ECO:0000259" key="6">
    <source>
        <dbReference type="PROSITE" id="PS50112"/>
    </source>
</evidence>
<accession>A0A9P6EDQ4</accession>
<dbReference type="InterPro" id="IPR051140">
    <property type="entry name" value="GATA_TF"/>
</dbReference>
<organism evidence="8 9">
    <name type="scientific">Crepidotus variabilis</name>
    <dbReference type="NCBI Taxonomy" id="179855"/>
    <lineage>
        <taxon>Eukaryota</taxon>
        <taxon>Fungi</taxon>
        <taxon>Dikarya</taxon>
        <taxon>Basidiomycota</taxon>
        <taxon>Agaricomycotina</taxon>
        <taxon>Agaricomycetes</taxon>
        <taxon>Agaricomycetidae</taxon>
        <taxon>Agaricales</taxon>
        <taxon>Agaricineae</taxon>
        <taxon>Crepidotaceae</taxon>
        <taxon>Crepidotus</taxon>
    </lineage>
</organism>